<comment type="caution">
    <text evidence="1">The sequence shown here is derived from an EMBL/GenBank/DDBJ whole genome shotgun (WGS) entry which is preliminary data.</text>
</comment>
<gene>
    <name evidence="1" type="ORF">GCM10009768_15990</name>
</gene>
<keyword evidence="1" id="KW-0378">Hydrolase</keyword>
<dbReference type="GO" id="GO:0016787">
    <property type="term" value="F:hydrolase activity"/>
    <property type="evidence" value="ECO:0007669"/>
    <property type="project" value="UniProtKB-KW"/>
</dbReference>
<dbReference type="SUPFAM" id="SSF56784">
    <property type="entry name" value="HAD-like"/>
    <property type="match status" value="1"/>
</dbReference>
<organism evidence="1 2">
    <name type="scientific">Leucobacter iarius</name>
    <dbReference type="NCBI Taxonomy" id="333963"/>
    <lineage>
        <taxon>Bacteria</taxon>
        <taxon>Bacillati</taxon>
        <taxon>Actinomycetota</taxon>
        <taxon>Actinomycetes</taxon>
        <taxon>Micrococcales</taxon>
        <taxon>Microbacteriaceae</taxon>
        <taxon>Leucobacter</taxon>
    </lineage>
</organism>
<dbReference type="Pfam" id="PF00702">
    <property type="entry name" value="Hydrolase"/>
    <property type="match status" value="1"/>
</dbReference>
<name>A0ABN2LGP7_9MICO</name>
<dbReference type="InterPro" id="IPR023214">
    <property type="entry name" value="HAD_sf"/>
</dbReference>
<accession>A0ABN2LGP7</accession>
<reference evidence="1 2" key="1">
    <citation type="journal article" date="2019" name="Int. J. Syst. Evol. Microbiol.">
        <title>The Global Catalogue of Microorganisms (GCM) 10K type strain sequencing project: providing services to taxonomists for standard genome sequencing and annotation.</title>
        <authorList>
            <consortium name="The Broad Institute Genomics Platform"/>
            <consortium name="The Broad Institute Genome Sequencing Center for Infectious Disease"/>
            <person name="Wu L."/>
            <person name="Ma J."/>
        </authorList>
    </citation>
    <scope>NUCLEOTIDE SEQUENCE [LARGE SCALE GENOMIC DNA]</scope>
    <source>
        <strain evidence="1 2">JCM 14736</strain>
    </source>
</reference>
<evidence type="ECO:0000313" key="2">
    <source>
        <dbReference type="Proteomes" id="UP001500851"/>
    </source>
</evidence>
<protein>
    <submittedName>
        <fullName evidence="1">HAD family hydrolase</fullName>
    </submittedName>
</protein>
<dbReference type="Gene3D" id="3.40.50.1000">
    <property type="entry name" value="HAD superfamily/HAD-like"/>
    <property type="match status" value="1"/>
</dbReference>
<keyword evidence="2" id="KW-1185">Reference proteome</keyword>
<dbReference type="InterPro" id="IPR036412">
    <property type="entry name" value="HAD-like_sf"/>
</dbReference>
<dbReference type="InterPro" id="IPR050155">
    <property type="entry name" value="HAD-like_hydrolase_sf"/>
</dbReference>
<dbReference type="PANTHER" id="PTHR43434:SF1">
    <property type="entry name" value="PHOSPHOGLYCOLATE PHOSPHATASE"/>
    <property type="match status" value="1"/>
</dbReference>
<dbReference type="RefSeq" id="WP_344031229.1">
    <property type="nucleotide sequence ID" value="NZ_BAAAOB010000001.1"/>
</dbReference>
<evidence type="ECO:0000313" key="1">
    <source>
        <dbReference type="EMBL" id="GAA1787751.1"/>
    </source>
</evidence>
<proteinExistence type="predicted"/>
<dbReference type="EMBL" id="BAAAOB010000001">
    <property type="protein sequence ID" value="GAA1787751.1"/>
    <property type="molecule type" value="Genomic_DNA"/>
</dbReference>
<sequence>MRPSIVFDFDGTLAVGHGPVRAYARIAAETAAEGYAERVEAELARYDAGESAYRDGYDIVGSLAADDGVAPEVLEAAYQRSRDALGTPLAPVETADGLDALLTELGRHARLVLATNAPETGIDRVLRAWGVRDRFDERRFTVGKPAGLTALVARLLEDGPVLAIGDIAEFDLVPALALGADTALVGATAAGAQHAQLPVTMRGRSLAALRTEIETWAATAASSSPAPLGTGTGTER</sequence>
<dbReference type="PANTHER" id="PTHR43434">
    <property type="entry name" value="PHOSPHOGLYCOLATE PHOSPHATASE"/>
    <property type="match status" value="1"/>
</dbReference>
<dbReference type="Proteomes" id="UP001500851">
    <property type="component" value="Unassembled WGS sequence"/>
</dbReference>